<dbReference type="KEGG" id="vg:26680410"/>
<reference evidence="3 4" key="1">
    <citation type="submission" date="2015-11" db="EMBL/GenBank/DDBJ databases">
        <title>Comparative analysis of genome sequences of three different virulent isolates of white spot syndrome virus.</title>
        <authorList>
            <person name="Gao M."/>
            <person name="Yang F."/>
            <person name="Xu L."/>
            <person name="Li F."/>
        </authorList>
    </citation>
    <scope>NUCLEOTIDE SEQUENCE [LARGE SCALE GENOMIC DNA]</scope>
    <source>
        <strain evidence="3 4">CN01</strain>
    </source>
</reference>
<evidence type="ECO:0000313" key="4">
    <source>
        <dbReference type="Proteomes" id="UP000201165"/>
    </source>
</evidence>
<feature type="transmembrane region" description="Helical" evidence="2">
    <location>
        <begin position="6"/>
        <end position="31"/>
    </location>
</feature>
<dbReference type="PRINTS" id="PR01217">
    <property type="entry name" value="PRICHEXTENSN"/>
</dbReference>
<evidence type="ECO:0000256" key="2">
    <source>
        <dbReference type="SAM" id="Phobius"/>
    </source>
</evidence>
<proteinExistence type="predicted"/>
<keyword evidence="2" id="KW-1133">Transmembrane helix</keyword>
<keyword evidence="2" id="KW-0812">Transmembrane</keyword>
<evidence type="ECO:0000256" key="1">
    <source>
        <dbReference type="SAM" id="MobiDB-lite"/>
    </source>
</evidence>
<keyword evidence="2" id="KW-0472">Membrane</keyword>
<feature type="region of interest" description="Disordered" evidence="1">
    <location>
        <begin position="44"/>
        <end position="171"/>
    </location>
</feature>
<feature type="compositionally biased region" description="Basic and acidic residues" evidence="1">
    <location>
        <begin position="160"/>
        <end position="171"/>
    </location>
</feature>
<evidence type="ECO:0000313" key="3">
    <source>
        <dbReference type="EMBL" id="ALN66596.1"/>
    </source>
</evidence>
<dbReference type="RefSeq" id="YP_009220627.1">
    <property type="nucleotide sequence ID" value="NC_003225.3"/>
</dbReference>
<name>A0A0S2E708_9VIRU</name>
<accession>A0A0S2E708</accession>
<feature type="compositionally biased region" description="Pro residues" evidence="1">
    <location>
        <begin position="98"/>
        <end position="159"/>
    </location>
</feature>
<organism evidence="3 4">
    <name type="scientific">White spot syndrome virus</name>
    <dbReference type="NCBI Taxonomy" id="342409"/>
    <lineage>
        <taxon>Viruses</taxon>
        <taxon>Viruses incertae sedis</taxon>
        <taxon>Naldaviricetes</taxon>
        <taxon>Nimaviridae</taxon>
        <taxon>Whispovirus</taxon>
    </lineage>
</organism>
<dbReference type="GeneID" id="26680410"/>
<dbReference type="EMBL" id="KT995472">
    <property type="protein sequence ID" value="ALN66596.1"/>
    <property type="molecule type" value="Genomic_DNA"/>
</dbReference>
<sequence length="509" mass="55815">MTCLFSTITMFIVHVLLILIAVAIFIALFYFTYEYVIKRKLTTPGGNGYKRLHLSSNEKGSGMPGRGLDTSNTRPLLPDESIASDHEPGRSDVDEDNNPPPPRTPTPPPRTPTPPPRTPTPPPPSPPTPPPPSPPTPPPPSPPTPPPPTPPRTPTPPPPEKTELTQPEKDELRTLVRGKMLERLDEKPASHFENKLTPEFTQLESQLENKLKEDFTAAELLTDVTTLEDVLRASDRSYMFDRAGINTGSMTGTTNAEIANLKSGMTENLAAQMVVDAITNKSVTVPKGLAGKEEGAVVQGSVIGSAVNMSREIGLDSLIDGFLEKRPESQILSVNRFGVEYDFEDADDVKFDFFSSVNGPNLQFRRRETGDGLSDTSIDGKVEYLDFYVTQQPGEKTVVDIKIINRCKDRSFSIMPCIFPVGGMATTSIWHNFEFRSGTFLYVACGGDRTGFYCKVGENEDVTGMVIDLMVLGEKAPQELLDRDTAIMTDDQLLSIFGPSLATMQKSPK</sequence>
<dbReference type="Proteomes" id="UP000201165">
    <property type="component" value="Segment"/>
</dbReference>
<feature type="compositionally biased region" description="Basic and acidic residues" evidence="1">
    <location>
        <begin position="83"/>
        <end position="92"/>
    </location>
</feature>
<protein>
    <submittedName>
        <fullName evidence="3">Uncharacterized protein</fullName>
    </submittedName>
</protein>